<reference evidence="3" key="2">
    <citation type="submission" date="2023-01" db="EMBL/GenBank/DDBJ databases">
        <title>Draft genome sequence of Portibacter lacus strain NBRC 108769.</title>
        <authorList>
            <person name="Sun Q."/>
            <person name="Mori K."/>
        </authorList>
    </citation>
    <scope>NUCLEOTIDE SEQUENCE</scope>
    <source>
        <strain evidence="3">NBRC 108769</strain>
    </source>
</reference>
<sequence>MRYLIFLIFFILSFYASGQSPLTNDYEEDLSENFIDPDSVDYESYTKKTSSFKALFNGKPGQAIMYGMLIPGGGQIYNKKYWKVPIAWVAEGAGIWTFVYLRSEYNNFNDAYRQTVLGEEGIEYRGVSGTDRLNSYRKQFQKYSEQAGVGMIVIHIIAAVEAYIDRHLTDFDIDEDLSFDYTAPNINNNGKLVGVTLSYKF</sequence>
<name>A0AA37WF18_9BACT</name>
<dbReference type="Proteomes" id="UP001156666">
    <property type="component" value="Unassembled WGS sequence"/>
</dbReference>
<evidence type="ECO:0000259" key="2">
    <source>
        <dbReference type="Pfam" id="PF18935"/>
    </source>
</evidence>
<evidence type="ECO:0000313" key="4">
    <source>
        <dbReference type="Proteomes" id="UP001156666"/>
    </source>
</evidence>
<feature type="domain" description="DUF5683" evidence="2">
    <location>
        <begin position="59"/>
        <end position="201"/>
    </location>
</feature>
<feature type="chain" id="PRO_5041204082" description="DUF5683 domain-containing protein" evidence="1">
    <location>
        <begin position="19"/>
        <end position="201"/>
    </location>
</feature>
<evidence type="ECO:0000313" key="3">
    <source>
        <dbReference type="EMBL" id="GLR18403.1"/>
    </source>
</evidence>
<evidence type="ECO:0000256" key="1">
    <source>
        <dbReference type="SAM" id="SignalP"/>
    </source>
</evidence>
<dbReference type="InterPro" id="IPR043738">
    <property type="entry name" value="DUF5683"/>
</dbReference>
<dbReference type="Pfam" id="PF18935">
    <property type="entry name" value="DUF5683"/>
    <property type="match status" value="1"/>
</dbReference>
<dbReference type="AlphaFoldDB" id="A0AA37WF18"/>
<accession>A0AA37WF18</accession>
<organism evidence="3 4">
    <name type="scientific">Portibacter lacus</name>
    <dbReference type="NCBI Taxonomy" id="1099794"/>
    <lineage>
        <taxon>Bacteria</taxon>
        <taxon>Pseudomonadati</taxon>
        <taxon>Bacteroidota</taxon>
        <taxon>Saprospiria</taxon>
        <taxon>Saprospirales</taxon>
        <taxon>Haliscomenobacteraceae</taxon>
        <taxon>Portibacter</taxon>
    </lineage>
</organism>
<dbReference type="RefSeq" id="WP_235293768.1">
    <property type="nucleotide sequence ID" value="NZ_BSOH01000020.1"/>
</dbReference>
<proteinExistence type="predicted"/>
<dbReference type="EMBL" id="BSOH01000020">
    <property type="protein sequence ID" value="GLR18403.1"/>
    <property type="molecule type" value="Genomic_DNA"/>
</dbReference>
<feature type="signal peptide" evidence="1">
    <location>
        <begin position="1"/>
        <end position="18"/>
    </location>
</feature>
<keyword evidence="4" id="KW-1185">Reference proteome</keyword>
<gene>
    <name evidence="3" type="ORF">GCM10007940_30190</name>
</gene>
<comment type="caution">
    <text evidence="3">The sequence shown here is derived from an EMBL/GenBank/DDBJ whole genome shotgun (WGS) entry which is preliminary data.</text>
</comment>
<keyword evidence="1" id="KW-0732">Signal</keyword>
<reference evidence="3" key="1">
    <citation type="journal article" date="2014" name="Int. J. Syst. Evol. Microbiol.">
        <title>Complete genome sequence of Corynebacterium casei LMG S-19264T (=DSM 44701T), isolated from a smear-ripened cheese.</title>
        <authorList>
            <consortium name="US DOE Joint Genome Institute (JGI-PGF)"/>
            <person name="Walter F."/>
            <person name="Albersmeier A."/>
            <person name="Kalinowski J."/>
            <person name="Ruckert C."/>
        </authorList>
    </citation>
    <scope>NUCLEOTIDE SEQUENCE</scope>
    <source>
        <strain evidence="3">NBRC 108769</strain>
    </source>
</reference>
<protein>
    <recommendedName>
        <fullName evidence="2">DUF5683 domain-containing protein</fullName>
    </recommendedName>
</protein>